<evidence type="ECO:0008006" key="8">
    <source>
        <dbReference type="Google" id="ProtNLM"/>
    </source>
</evidence>
<dbReference type="RefSeq" id="WP_214171256.1">
    <property type="nucleotide sequence ID" value="NZ_JAHCVJ010000003.1"/>
</dbReference>
<keyword evidence="2" id="KW-1003">Cell membrane</keyword>
<dbReference type="SUPFAM" id="SSF53448">
    <property type="entry name" value="Nucleotide-diphospho-sugar transferases"/>
    <property type="match status" value="1"/>
</dbReference>
<proteinExistence type="predicted"/>
<evidence type="ECO:0000256" key="3">
    <source>
        <dbReference type="ARBA" id="ARBA00022676"/>
    </source>
</evidence>
<dbReference type="Gene3D" id="3.90.550.10">
    <property type="entry name" value="Spore Coat Polysaccharide Biosynthesis Protein SpsA, Chain A"/>
    <property type="match status" value="1"/>
</dbReference>
<evidence type="ECO:0000313" key="7">
    <source>
        <dbReference type="Proteomes" id="UP000811899"/>
    </source>
</evidence>
<protein>
    <recommendedName>
        <fullName evidence="8">Glycosyl transferase family 2</fullName>
    </recommendedName>
</protein>
<evidence type="ECO:0000256" key="2">
    <source>
        <dbReference type="ARBA" id="ARBA00022475"/>
    </source>
</evidence>
<comment type="caution">
    <text evidence="6">The sequence shown here is derived from an EMBL/GenBank/DDBJ whole genome shotgun (WGS) entry which is preliminary data.</text>
</comment>
<dbReference type="GO" id="GO:0016757">
    <property type="term" value="F:glycosyltransferase activity"/>
    <property type="evidence" value="ECO:0007669"/>
    <property type="project" value="UniProtKB-KW"/>
</dbReference>
<keyword evidence="3" id="KW-0328">Glycosyltransferase</keyword>
<keyword evidence="7" id="KW-1185">Reference proteome</keyword>
<dbReference type="EMBL" id="JAHCVJ010000003">
    <property type="protein sequence ID" value="MBT0664484.1"/>
    <property type="molecule type" value="Genomic_DNA"/>
</dbReference>
<reference evidence="6 7" key="1">
    <citation type="submission" date="2021-05" db="EMBL/GenBank/DDBJ databases">
        <title>The draft genome of Geobacter pelophilus DSM 12255.</title>
        <authorList>
            <person name="Xu Z."/>
            <person name="Masuda Y."/>
            <person name="Itoh H."/>
            <person name="Senoo K."/>
        </authorList>
    </citation>
    <scope>NUCLEOTIDE SEQUENCE [LARGE SCALE GENOMIC DNA]</scope>
    <source>
        <strain evidence="6 7">DSM 12255</strain>
    </source>
</reference>
<keyword evidence="4" id="KW-0808">Transferase</keyword>
<comment type="subcellular location">
    <subcellularLocation>
        <location evidence="1">Cell membrane</location>
    </subcellularLocation>
</comment>
<keyword evidence="5" id="KW-0472">Membrane</keyword>
<evidence type="ECO:0000256" key="1">
    <source>
        <dbReference type="ARBA" id="ARBA00004236"/>
    </source>
</evidence>
<sequence length="421" mass="45684">MPDRLRLATYLERRAIRSPWSLSGIDAAGFSGAVVIPSLAESDNLSLTLDSLVHTDPELLRQFLVVVVVNHREDADPQDKADNVATLEMLPALAERLPLHLAWVDAASPGLELPVRDGGVGMARKIGFDLALPLLAWNGAGPVLVALDADTLVGEDYLTAIAGHFRRSSAGGAVIPFCHQNAPTAAGQDIIDRYELFLRCYVLGQSYAGSPYAFHTVGSAMACTASAYLRCGGMNSRRAGEDFYFLQQLKKTVGIAMVCGTTVYPSPRPSHRVPFGTGRSVSKALAGDHDSITFYRAECFALLREWLSLATGCLEAPGETIITAAKSISPMLAQYLEREGFMGSWERICRGKKTNEALLAAFHEWFDALRTMKLIHHFSETLLRCGPEEAVPELLAMAGLEPVTGVKAQLELLRMVQNSPV</sequence>
<dbReference type="PANTHER" id="PTHR43646">
    <property type="entry name" value="GLYCOSYLTRANSFERASE"/>
    <property type="match status" value="1"/>
</dbReference>
<dbReference type="GO" id="GO:0005886">
    <property type="term" value="C:plasma membrane"/>
    <property type="evidence" value="ECO:0007669"/>
    <property type="project" value="UniProtKB-SubCell"/>
</dbReference>
<dbReference type="InterPro" id="IPR029044">
    <property type="entry name" value="Nucleotide-diphossugar_trans"/>
</dbReference>
<evidence type="ECO:0000256" key="4">
    <source>
        <dbReference type="ARBA" id="ARBA00022679"/>
    </source>
</evidence>
<name>A0AAW4L198_9BACT</name>
<accession>A0AAW4L198</accession>
<dbReference type="PANTHER" id="PTHR43646:SF2">
    <property type="entry name" value="GLYCOSYLTRANSFERASE 2-LIKE DOMAIN-CONTAINING PROTEIN"/>
    <property type="match status" value="1"/>
</dbReference>
<organism evidence="6 7">
    <name type="scientific">Geoanaerobacter pelophilus</name>
    <dbReference type="NCBI Taxonomy" id="60036"/>
    <lineage>
        <taxon>Bacteria</taxon>
        <taxon>Pseudomonadati</taxon>
        <taxon>Thermodesulfobacteriota</taxon>
        <taxon>Desulfuromonadia</taxon>
        <taxon>Geobacterales</taxon>
        <taxon>Geobacteraceae</taxon>
        <taxon>Geoanaerobacter</taxon>
    </lineage>
</organism>
<gene>
    <name evidence="6" type="ORF">KI809_09250</name>
</gene>
<dbReference type="AlphaFoldDB" id="A0AAW4L198"/>
<evidence type="ECO:0000256" key="5">
    <source>
        <dbReference type="ARBA" id="ARBA00023136"/>
    </source>
</evidence>
<evidence type="ECO:0000313" key="6">
    <source>
        <dbReference type="EMBL" id="MBT0664484.1"/>
    </source>
</evidence>
<dbReference type="Proteomes" id="UP000811899">
    <property type="component" value="Unassembled WGS sequence"/>
</dbReference>